<evidence type="ECO:0000256" key="4">
    <source>
        <dbReference type="ARBA" id="ARBA00022679"/>
    </source>
</evidence>
<sequence length="137" mass="15947">MVCRKIISPCYNFIVLRLCPGIKDALLCGDIFASCFMQRAKEEGCETSAHPTMDGAAMEREWCSLCLSKVIEGEEAQILPCQHEFHKICVERWFHECHKQKTCSICRFWMRNEDVQTTEVLTEEMVIWFTSFHVIGF</sequence>
<keyword evidence="8" id="KW-0833">Ubl conjugation pathway</keyword>
<evidence type="ECO:0000256" key="10">
    <source>
        <dbReference type="ARBA" id="ARBA00022989"/>
    </source>
</evidence>
<comment type="catalytic activity">
    <reaction evidence="1">
        <text>S-ubiquitinyl-[E2 ubiquitin-conjugating enzyme]-L-cysteine + [acceptor protein]-L-lysine = [E2 ubiquitin-conjugating enzyme]-L-cysteine + N(6)-ubiquitinyl-[acceptor protein]-L-lysine.</text>
        <dbReference type="EC" id="2.3.2.27"/>
    </reaction>
</comment>
<evidence type="ECO:0000256" key="12">
    <source>
        <dbReference type="PROSITE-ProRule" id="PRU00175"/>
    </source>
</evidence>
<evidence type="ECO:0000256" key="9">
    <source>
        <dbReference type="ARBA" id="ARBA00022833"/>
    </source>
</evidence>
<comment type="subcellular location">
    <subcellularLocation>
        <location evidence="2">Membrane</location>
        <topology evidence="2">Multi-pass membrane protein</topology>
    </subcellularLocation>
</comment>
<keyword evidence="9" id="KW-0862">Zinc</keyword>
<proteinExistence type="predicted"/>
<dbReference type="EC" id="2.3.2.27" evidence="3"/>
<keyword evidence="11" id="KW-0472">Membrane</keyword>
<evidence type="ECO:0000256" key="6">
    <source>
        <dbReference type="ARBA" id="ARBA00022723"/>
    </source>
</evidence>
<evidence type="ECO:0000256" key="1">
    <source>
        <dbReference type="ARBA" id="ARBA00000900"/>
    </source>
</evidence>
<dbReference type="PROSITE" id="PS50089">
    <property type="entry name" value="ZF_RING_2"/>
    <property type="match status" value="1"/>
</dbReference>
<evidence type="ECO:0000259" key="13">
    <source>
        <dbReference type="PROSITE" id="PS50089"/>
    </source>
</evidence>
<dbReference type="PANTHER" id="PTHR45977">
    <property type="entry name" value="TARGET OF ERK KINASE MPK-1"/>
    <property type="match status" value="1"/>
</dbReference>
<evidence type="ECO:0000256" key="2">
    <source>
        <dbReference type="ARBA" id="ARBA00004141"/>
    </source>
</evidence>
<protein>
    <recommendedName>
        <fullName evidence="3">RING-type E3 ubiquitin transferase</fullName>
        <ecNumber evidence="3">2.3.2.27</ecNumber>
    </recommendedName>
</protein>
<keyword evidence="4" id="KW-0808">Transferase</keyword>
<feature type="domain" description="RING-type" evidence="13">
    <location>
        <begin position="63"/>
        <end position="107"/>
    </location>
</feature>
<evidence type="ECO:0000313" key="15">
    <source>
        <dbReference type="Proteomes" id="UP001642487"/>
    </source>
</evidence>
<dbReference type="SMART" id="SM00184">
    <property type="entry name" value="RING"/>
    <property type="match status" value="1"/>
</dbReference>
<evidence type="ECO:0000256" key="7">
    <source>
        <dbReference type="ARBA" id="ARBA00022771"/>
    </source>
</evidence>
<evidence type="ECO:0000256" key="8">
    <source>
        <dbReference type="ARBA" id="ARBA00022786"/>
    </source>
</evidence>
<dbReference type="Proteomes" id="UP001642487">
    <property type="component" value="Chromosome 4"/>
</dbReference>
<dbReference type="EMBL" id="OZ021738">
    <property type="protein sequence ID" value="CAK9320772.1"/>
    <property type="molecule type" value="Genomic_DNA"/>
</dbReference>
<gene>
    <name evidence="14" type="ORF">CITCOLO1_LOCUS12828</name>
</gene>
<evidence type="ECO:0000313" key="14">
    <source>
        <dbReference type="EMBL" id="CAK9320772.1"/>
    </source>
</evidence>
<keyword evidence="5" id="KW-0812">Transmembrane</keyword>
<keyword evidence="10" id="KW-1133">Transmembrane helix</keyword>
<evidence type="ECO:0000256" key="11">
    <source>
        <dbReference type="ARBA" id="ARBA00023136"/>
    </source>
</evidence>
<evidence type="ECO:0000256" key="3">
    <source>
        <dbReference type="ARBA" id="ARBA00012483"/>
    </source>
</evidence>
<reference evidence="14 15" key="1">
    <citation type="submission" date="2024-03" db="EMBL/GenBank/DDBJ databases">
        <authorList>
            <person name="Gkanogiannis A."/>
            <person name="Becerra Lopez-Lavalle L."/>
        </authorList>
    </citation>
    <scope>NUCLEOTIDE SEQUENCE [LARGE SCALE GENOMIC DNA]</scope>
</reference>
<keyword evidence="15" id="KW-1185">Reference proteome</keyword>
<dbReference type="SUPFAM" id="SSF57850">
    <property type="entry name" value="RING/U-box"/>
    <property type="match status" value="1"/>
</dbReference>
<evidence type="ECO:0000256" key="5">
    <source>
        <dbReference type="ARBA" id="ARBA00022692"/>
    </source>
</evidence>
<dbReference type="Pfam" id="PF13639">
    <property type="entry name" value="zf-RING_2"/>
    <property type="match status" value="1"/>
</dbReference>
<name>A0ABP0YLG7_9ROSI</name>
<organism evidence="14 15">
    <name type="scientific">Citrullus colocynthis</name>
    <name type="common">colocynth</name>
    <dbReference type="NCBI Taxonomy" id="252529"/>
    <lineage>
        <taxon>Eukaryota</taxon>
        <taxon>Viridiplantae</taxon>
        <taxon>Streptophyta</taxon>
        <taxon>Embryophyta</taxon>
        <taxon>Tracheophyta</taxon>
        <taxon>Spermatophyta</taxon>
        <taxon>Magnoliopsida</taxon>
        <taxon>eudicotyledons</taxon>
        <taxon>Gunneridae</taxon>
        <taxon>Pentapetalae</taxon>
        <taxon>rosids</taxon>
        <taxon>fabids</taxon>
        <taxon>Cucurbitales</taxon>
        <taxon>Cucurbitaceae</taxon>
        <taxon>Benincaseae</taxon>
        <taxon>Citrullus</taxon>
    </lineage>
</organism>
<dbReference type="InterPro" id="IPR013083">
    <property type="entry name" value="Znf_RING/FYVE/PHD"/>
</dbReference>
<dbReference type="Gene3D" id="3.30.40.10">
    <property type="entry name" value="Zinc/RING finger domain, C3HC4 (zinc finger)"/>
    <property type="match status" value="1"/>
</dbReference>
<keyword evidence="6" id="KW-0479">Metal-binding</keyword>
<accession>A0ABP0YLG7</accession>
<keyword evidence="7 12" id="KW-0863">Zinc-finger</keyword>
<dbReference type="PANTHER" id="PTHR45977:SF13">
    <property type="entry name" value="GB|AAF27103.1"/>
    <property type="match status" value="1"/>
</dbReference>
<dbReference type="InterPro" id="IPR001841">
    <property type="entry name" value="Znf_RING"/>
</dbReference>